<dbReference type="PANTHER" id="PTHR34220:SF7">
    <property type="entry name" value="SENSOR HISTIDINE KINASE YPDA"/>
    <property type="match status" value="1"/>
</dbReference>
<organism evidence="4 5">
    <name type="scientific">Pedobacter polaris</name>
    <dbReference type="NCBI Taxonomy" id="2571273"/>
    <lineage>
        <taxon>Bacteria</taxon>
        <taxon>Pseudomonadati</taxon>
        <taxon>Bacteroidota</taxon>
        <taxon>Sphingobacteriia</taxon>
        <taxon>Sphingobacteriales</taxon>
        <taxon>Sphingobacteriaceae</taxon>
        <taxon>Pedobacter</taxon>
    </lineage>
</organism>
<evidence type="ECO:0000313" key="4">
    <source>
        <dbReference type="EMBL" id="TKC09897.1"/>
    </source>
</evidence>
<feature type="transmembrane region" description="Helical" evidence="1">
    <location>
        <begin position="237"/>
        <end position="260"/>
    </location>
</feature>
<keyword evidence="2" id="KW-0732">Signal</keyword>
<dbReference type="InterPro" id="IPR050640">
    <property type="entry name" value="Bact_2-comp_sensor_kinase"/>
</dbReference>
<dbReference type="OrthoDB" id="9809670at2"/>
<keyword evidence="1" id="KW-1133">Transmembrane helix</keyword>
<dbReference type="PANTHER" id="PTHR34220">
    <property type="entry name" value="SENSOR HISTIDINE KINASE YPDA"/>
    <property type="match status" value="1"/>
</dbReference>
<feature type="chain" id="PRO_5020602149" description="Signal transduction histidine kinase internal region domain-containing protein" evidence="2">
    <location>
        <begin position="23"/>
        <end position="476"/>
    </location>
</feature>
<dbReference type="InterPro" id="IPR036890">
    <property type="entry name" value="HATPase_C_sf"/>
</dbReference>
<keyword evidence="5" id="KW-1185">Reference proteome</keyword>
<accession>A0A4U1CPB9</accession>
<dbReference type="Proteomes" id="UP000309488">
    <property type="component" value="Unassembled WGS sequence"/>
</dbReference>
<dbReference type="Gene3D" id="3.30.565.10">
    <property type="entry name" value="Histidine kinase-like ATPase, C-terminal domain"/>
    <property type="match status" value="1"/>
</dbReference>
<gene>
    <name evidence="4" type="ORF">FA048_06695</name>
</gene>
<feature type="domain" description="Signal transduction histidine kinase internal region" evidence="3">
    <location>
        <begin position="285"/>
        <end position="357"/>
    </location>
</feature>
<evidence type="ECO:0000256" key="1">
    <source>
        <dbReference type="SAM" id="Phobius"/>
    </source>
</evidence>
<evidence type="ECO:0000256" key="2">
    <source>
        <dbReference type="SAM" id="SignalP"/>
    </source>
</evidence>
<keyword evidence="1" id="KW-0812">Transmembrane</keyword>
<sequence length="476" mass="54876">MRLKKYITPVLFLLMYVQGAYGQQSNILNSSYIRVEGKGLLTSQIKEATKEKLVKIYTVGGFVTINSTNTFDKLANKLYLNTYLKERPHKQSKNILPSEVYLNPNEEFYVDILDGKTDSLVCRYEIKRLRSIPKIKLYTTNESGIRSLVLPSDDHSSEFKLSPGEKIKLVIDREADFRDLQVEYTLVNLKTKRTEHKIIQSKLESLKLVANTDYELRVNYVVQKENVGVGYLRVKPYWYQSITTYIIALLVFVAIVILLITRSLKNKVKSSLKEQQKMEQAAIRLQSLLNPHFTFNALSSIQGLMNTNRIDEANQYLQEFSSLLRKTLAKSKHIFNSLDQELEMMRMYIRIEAFRFNFSWDIEIAEELNPSVIEIPTLLLQPLIENSIKHGLSGLGEKGQLLIVCKEGQKKGTFVIVVKDNGTWLNKSSEFGYGLSLTEERIKTINSMKKEQNIVLDFNKKDGTEAILTFHNWLDN</sequence>
<dbReference type="SUPFAM" id="SSF55874">
    <property type="entry name" value="ATPase domain of HSP90 chaperone/DNA topoisomerase II/histidine kinase"/>
    <property type="match status" value="1"/>
</dbReference>
<proteinExistence type="predicted"/>
<evidence type="ECO:0000259" key="3">
    <source>
        <dbReference type="Pfam" id="PF06580"/>
    </source>
</evidence>
<reference evidence="4 5" key="1">
    <citation type="submission" date="2019-04" db="EMBL/GenBank/DDBJ databases">
        <title>Pedobacter sp. RP-3-22 sp. nov., isolated from Arctic soil.</title>
        <authorList>
            <person name="Dahal R.H."/>
            <person name="Kim D.-U."/>
        </authorList>
    </citation>
    <scope>NUCLEOTIDE SEQUENCE [LARGE SCALE GENOMIC DNA]</scope>
    <source>
        <strain evidence="4 5">RP-3-22</strain>
    </source>
</reference>
<dbReference type="InterPro" id="IPR010559">
    <property type="entry name" value="Sig_transdc_His_kin_internal"/>
</dbReference>
<keyword evidence="1" id="KW-0472">Membrane</keyword>
<dbReference type="Pfam" id="PF06580">
    <property type="entry name" value="His_kinase"/>
    <property type="match status" value="1"/>
</dbReference>
<comment type="caution">
    <text evidence="4">The sequence shown here is derived from an EMBL/GenBank/DDBJ whole genome shotgun (WGS) entry which is preliminary data.</text>
</comment>
<dbReference type="RefSeq" id="WP_136839475.1">
    <property type="nucleotide sequence ID" value="NZ_SWBR01000002.1"/>
</dbReference>
<evidence type="ECO:0000313" key="5">
    <source>
        <dbReference type="Proteomes" id="UP000309488"/>
    </source>
</evidence>
<dbReference type="AlphaFoldDB" id="A0A4U1CPB9"/>
<dbReference type="GO" id="GO:0016020">
    <property type="term" value="C:membrane"/>
    <property type="evidence" value="ECO:0007669"/>
    <property type="project" value="InterPro"/>
</dbReference>
<name>A0A4U1CPB9_9SPHI</name>
<feature type="signal peptide" evidence="2">
    <location>
        <begin position="1"/>
        <end position="22"/>
    </location>
</feature>
<protein>
    <recommendedName>
        <fullName evidence="3">Signal transduction histidine kinase internal region domain-containing protein</fullName>
    </recommendedName>
</protein>
<dbReference type="EMBL" id="SWBR01000002">
    <property type="protein sequence ID" value="TKC09897.1"/>
    <property type="molecule type" value="Genomic_DNA"/>
</dbReference>
<dbReference type="GO" id="GO:0000155">
    <property type="term" value="F:phosphorelay sensor kinase activity"/>
    <property type="evidence" value="ECO:0007669"/>
    <property type="project" value="InterPro"/>
</dbReference>